<dbReference type="EC" id="3.2.1.21" evidence="4"/>
<evidence type="ECO:0000256" key="6">
    <source>
        <dbReference type="ARBA" id="ARBA00023180"/>
    </source>
</evidence>
<dbReference type="InterPro" id="IPR017853">
    <property type="entry name" value="GH"/>
</dbReference>
<evidence type="ECO:0000256" key="3">
    <source>
        <dbReference type="ARBA" id="ARBA00005336"/>
    </source>
</evidence>
<dbReference type="Pfam" id="PF01915">
    <property type="entry name" value="Glyco_hydro_3_C"/>
    <property type="match status" value="1"/>
</dbReference>
<keyword evidence="9" id="KW-0624">Polysaccharide degradation</keyword>
<keyword evidence="7" id="KW-0119">Carbohydrate metabolism</keyword>
<keyword evidence="6" id="KW-0325">Glycoprotein</keyword>
<dbReference type="SUPFAM" id="SSF52279">
    <property type="entry name" value="Beta-D-glucan exohydrolase, C-terminal domain"/>
    <property type="match status" value="1"/>
</dbReference>
<dbReference type="PANTHER" id="PTHR42715:SF10">
    <property type="entry name" value="BETA-GLUCOSIDASE"/>
    <property type="match status" value="1"/>
</dbReference>
<dbReference type="PROSITE" id="PS51820">
    <property type="entry name" value="PA14"/>
    <property type="match status" value="1"/>
</dbReference>
<evidence type="ECO:0000256" key="4">
    <source>
        <dbReference type="ARBA" id="ARBA00012744"/>
    </source>
</evidence>
<dbReference type="InterPro" id="IPR026891">
    <property type="entry name" value="Fn3-like"/>
</dbReference>
<evidence type="ECO:0000256" key="5">
    <source>
        <dbReference type="ARBA" id="ARBA00022801"/>
    </source>
</evidence>
<dbReference type="EMBL" id="MU865953">
    <property type="protein sequence ID" value="KAK4446925.1"/>
    <property type="molecule type" value="Genomic_DNA"/>
</dbReference>
<dbReference type="InterPro" id="IPR001764">
    <property type="entry name" value="Glyco_hydro_3_N"/>
</dbReference>
<keyword evidence="8" id="KW-0326">Glycosidase</keyword>
<dbReference type="GO" id="GO:0000272">
    <property type="term" value="P:polysaccharide catabolic process"/>
    <property type="evidence" value="ECO:0007669"/>
    <property type="project" value="UniProtKB-KW"/>
</dbReference>
<comment type="caution">
    <text evidence="11">The sequence shown here is derived from an EMBL/GenBank/DDBJ whole genome shotgun (WGS) entry which is preliminary data.</text>
</comment>
<keyword evidence="5 11" id="KW-0378">Hydrolase</keyword>
<dbReference type="InterPro" id="IPR036881">
    <property type="entry name" value="Glyco_hydro_3_C_sf"/>
</dbReference>
<evidence type="ECO:0000256" key="9">
    <source>
        <dbReference type="ARBA" id="ARBA00023326"/>
    </source>
</evidence>
<evidence type="ECO:0000256" key="1">
    <source>
        <dbReference type="ARBA" id="ARBA00000448"/>
    </source>
</evidence>
<feature type="domain" description="PA14" evidence="10">
    <location>
        <begin position="405"/>
        <end position="560"/>
    </location>
</feature>
<dbReference type="AlphaFoldDB" id="A0AAV9GGF0"/>
<dbReference type="InterPro" id="IPR036962">
    <property type="entry name" value="Glyco_hydro_3_N_sf"/>
</dbReference>
<reference evidence="11" key="1">
    <citation type="journal article" date="2023" name="Mol. Phylogenet. Evol.">
        <title>Genome-scale phylogeny and comparative genomics of the fungal order Sordariales.</title>
        <authorList>
            <person name="Hensen N."/>
            <person name="Bonometti L."/>
            <person name="Westerberg I."/>
            <person name="Brannstrom I.O."/>
            <person name="Guillou S."/>
            <person name="Cros-Aarteil S."/>
            <person name="Calhoun S."/>
            <person name="Haridas S."/>
            <person name="Kuo A."/>
            <person name="Mondo S."/>
            <person name="Pangilinan J."/>
            <person name="Riley R."/>
            <person name="LaButti K."/>
            <person name="Andreopoulos B."/>
            <person name="Lipzen A."/>
            <person name="Chen C."/>
            <person name="Yan M."/>
            <person name="Daum C."/>
            <person name="Ng V."/>
            <person name="Clum A."/>
            <person name="Steindorff A."/>
            <person name="Ohm R.A."/>
            <person name="Martin F."/>
            <person name="Silar P."/>
            <person name="Natvig D.O."/>
            <person name="Lalanne C."/>
            <person name="Gautier V."/>
            <person name="Ament-Velasquez S.L."/>
            <person name="Kruys A."/>
            <person name="Hutchinson M.I."/>
            <person name="Powell A.J."/>
            <person name="Barry K."/>
            <person name="Miller A.N."/>
            <person name="Grigoriev I.V."/>
            <person name="Debuchy R."/>
            <person name="Gladieux P."/>
            <person name="Hiltunen Thoren M."/>
            <person name="Johannesson H."/>
        </authorList>
    </citation>
    <scope>NUCLEOTIDE SEQUENCE</scope>
    <source>
        <strain evidence="11">PSN243</strain>
    </source>
</reference>
<dbReference type="PRINTS" id="PR00133">
    <property type="entry name" value="GLHYDRLASE3"/>
</dbReference>
<comment type="similarity">
    <text evidence="3">Belongs to the glycosyl hydrolase 3 family.</text>
</comment>
<dbReference type="PANTHER" id="PTHR42715">
    <property type="entry name" value="BETA-GLUCOSIDASE"/>
    <property type="match status" value="1"/>
</dbReference>
<dbReference type="InterPro" id="IPR037524">
    <property type="entry name" value="PA14/GLEYA"/>
</dbReference>
<dbReference type="Proteomes" id="UP001321760">
    <property type="component" value="Unassembled WGS sequence"/>
</dbReference>
<dbReference type="Pfam" id="PF14310">
    <property type="entry name" value="Fn3-like"/>
    <property type="match status" value="1"/>
</dbReference>
<keyword evidence="12" id="KW-1185">Reference proteome</keyword>
<sequence length="832" mass="90865">MSRMETTPSFESMLAQLTLEEKISLLSGHQFNATPGVPRLGIPPIKVADSINGIRPSDPSNDQTTTCFPSTTCLASTWDVELLGRLGEQLAHQAKLKSAQVVLGPTINIHRDPRGGRNFECFSEDTLLSGQLAGAIVNGIQKHGVGACPKHFVCNDSETLRHSYNVAESPHGRTLREIYLAAWQHLLRVSDPVAIMLAYNKVDGSFCSENKTLVTDILRKTWGYQGATISDWFAVHSTVEPIRAGLDLEMPFPINRGPKLLEAVRRGLVTEQELDARVTNMLRLRDRTKLSHQDNPERSELSEEANNLAYELASSGIVLLKNDGDVLPLDPLQTPKIAVIGEFATNPPMTGGGSASCKPQYSQNPVALLQSAFTAANPTSQVHHVPGVRTNAIIPIAPTSLLTSSGQPGATISYYNPNSTIPIHTTTLPTPHISMLGPPYNPPSLSPTTSHLTLTTTLTPLTTGTHTLAVRHTGALTLTLNSTPLLSAPQPDITTSDYLFHPALYESRLPLPLTASTPYLIHLHMSSRTALMPNGEPTPYGLTLCLEEESNPTAAIDSAVLTAFEADVALVFAGRNEQHESEGFDMDDIRLPGKQEEMIRAVARVAKKTVVVLYCGNPVDVEGWVDEVDGVVCAHFPGQEGGRAVVDVLMGGRSPGGRLATTWRRGVERSGSFGWFPAQKGEVVRYGEGVGVGYRRGDREGVRWGFGFGLGYTEFWHGELEVEVVEGMLRCVVRVGNKGGREGAEVVQVYVVPEREGREVWRPERELKGFTKVKLGAGESKKVEMEMDLKMACSYWDEKKRCWRMEKGTYWVQVGDQTKSFAVAAAAEWNHL</sequence>
<dbReference type="SUPFAM" id="SSF51445">
    <property type="entry name" value="(Trans)glycosidases"/>
    <property type="match status" value="1"/>
</dbReference>
<dbReference type="SMART" id="SM01217">
    <property type="entry name" value="Fn3_like"/>
    <property type="match status" value="1"/>
</dbReference>
<organism evidence="11 12">
    <name type="scientific">Podospora aff. communis PSN243</name>
    <dbReference type="NCBI Taxonomy" id="3040156"/>
    <lineage>
        <taxon>Eukaryota</taxon>
        <taxon>Fungi</taxon>
        <taxon>Dikarya</taxon>
        <taxon>Ascomycota</taxon>
        <taxon>Pezizomycotina</taxon>
        <taxon>Sordariomycetes</taxon>
        <taxon>Sordariomycetidae</taxon>
        <taxon>Sordariales</taxon>
        <taxon>Podosporaceae</taxon>
        <taxon>Podospora</taxon>
    </lineage>
</organism>
<dbReference type="GO" id="GO:0008422">
    <property type="term" value="F:beta-glucosidase activity"/>
    <property type="evidence" value="ECO:0007669"/>
    <property type="project" value="UniProtKB-EC"/>
</dbReference>
<dbReference type="InterPro" id="IPR002772">
    <property type="entry name" value="Glyco_hydro_3_C"/>
</dbReference>
<evidence type="ECO:0000313" key="11">
    <source>
        <dbReference type="EMBL" id="KAK4446925.1"/>
    </source>
</evidence>
<accession>A0AAV9GGF0</accession>
<evidence type="ECO:0000256" key="2">
    <source>
        <dbReference type="ARBA" id="ARBA00004987"/>
    </source>
</evidence>
<dbReference type="Gene3D" id="3.40.50.1700">
    <property type="entry name" value="Glycoside hydrolase family 3 C-terminal domain"/>
    <property type="match status" value="1"/>
</dbReference>
<dbReference type="Gene3D" id="3.20.20.300">
    <property type="entry name" value="Glycoside hydrolase, family 3, N-terminal domain"/>
    <property type="match status" value="1"/>
</dbReference>
<evidence type="ECO:0000256" key="7">
    <source>
        <dbReference type="ARBA" id="ARBA00023277"/>
    </source>
</evidence>
<reference evidence="11" key="2">
    <citation type="submission" date="2023-05" db="EMBL/GenBank/DDBJ databases">
        <authorList>
            <consortium name="Lawrence Berkeley National Laboratory"/>
            <person name="Steindorff A."/>
            <person name="Hensen N."/>
            <person name="Bonometti L."/>
            <person name="Westerberg I."/>
            <person name="Brannstrom I.O."/>
            <person name="Guillou S."/>
            <person name="Cros-Aarteil S."/>
            <person name="Calhoun S."/>
            <person name="Haridas S."/>
            <person name="Kuo A."/>
            <person name="Mondo S."/>
            <person name="Pangilinan J."/>
            <person name="Riley R."/>
            <person name="Labutti K."/>
            <person name="Andreopoulos B."/>
            <person name="Lipzen A."/>
            <person name="Chen C."/>
            <person name="Yanf M."/>
            <person name="Daum C."/>
            <person name="Ng V."/>
            <person name="Clum A."/>
            <person name="Ohm R."/>
            <person name="Martin F."/>
            <person name="Silar P."/>
            <person name="Natvig D."/>
            <person name="Lalanne C."/>
            <person name="Gautier V."/>
            <person name="Ament-Velasquez S.L."/>
            <person name="Kruys A."/>
            <person name="Hutchinson M.I."/>
            <person name="Powell A.J."/>
            <person name="Barry K."/>
            <person name="Miller A.N."/>
            <person name="Grigoriev I.V."/>
            <person name="Debuchy R."/>
            <person name="Gladieux P."/>
            <person name="Thoren M.H."/>
            <person name="Johannesson H."/>
        </authorList>
    </citation>
    <scope>NUCLEOTIDE SEQUENCE</scope>
    <source>
        <strain evidence="11">PSN243</strain>
    </source>
</reference>
<evidence type="ECO:0000256" key="8">
    <source>
        <dbReference type="ARBA" id="ARBA00023295"/>
    </source>
</evidence>
<dbReference type="InterPro" id="IPR013783">
    <property type="entry name" value="Ig-like_fold"/>
</dbReference>
<comment type="catalytic activity">
    <reaction evidence="1">
        <text>Hydrolysis of terminal, non-reducing beta-D-glucosyl residues with release of beta-D-glucose.</text>
        <dbReference type="EC" id="3.2.1.21"/>
    </reaction>
</comment>
<protein>
    <recommendedName>
        <fullName evidence="4">beta-glucosidase</fullName>
        <ecNumber evidence="4">3.2.1.21</ecNumber>
    </recommendedName>
</protein>
<evidence type="ECO:0000259" key="10">
    <source>
        <dbReference type="PROSITE" id="PS51820"/>
    </source>
</evidence>
<comment type="pathway">
    <text evidence="2">Glycan metabolism; cellulose degradation.</text>
</comment>
<dbReference type="Gene3D" id="2.60.40.10">
    <property type="entry name" value="Immunoglobulins"/>
    <property type="match status" value="1"/>
</dbReference>
<proteinExistence type="inferred from homology"/>
<evidence type="ECO:0000313" key="12">
    <source>
        <dbReference type="Proteomes" id="UP001321760"/>
    </source>
</evidence>
<name>A0AAV9GGF0_9PEZI</name>
<dbReference type="InterPro" id="IPR050288">
    <property type="entry name" value="Cellulose_deg_GH3"/>
</dbReference>
<dbReference type="Pfam" id="PF00933">
    <property type="entry name" value="Glyco_hydro_3"/>
    <property type="match status" value="1"/>
</dbReference>
<dbReference type="Gene3D" id="2.60.120.260">
    <property type="entry name" value="Galactose-binding domain-like"/>
    <property type="match status" value="1"/>
</dbReference>
<gene>
    <name evidence="11" type="ORF">QBC34DRAFT_486556</name>
</gene>